<dbReference type="GO" id="GO:0003735">
    <property type="term" value="F:structural constituent of ribosome"/>
    <property type="evidence" value="ECO:0007669"/>
    <property type="project" value="InterPro"/>
</dbReference>
<sequence>MPVDVNIRKGESVERALRRLKKRLDREGVIRDARAKRYFEKPSEIKRRKKKVAAFSNMLRVRNENR</sequence>
<gene>
    <name evidence="5 7" type="primary">rpsU</name>
    <name evidence="7" type="ORF">H5P30_17670</name>
</gene>
<dbReference type="GO" id="GO:0005840">
    <property type="term" value="C:ribosome"/>
    <property type="evidence" value="ECO:0007669"/>
    <property type="project" value="UniProtKB-KW"/>
</dbReference>
<reference evidence="7 8" key="1">
    <citation type="submission" date="2020-07" db="EMBL/GenBank/DDBJ databases">
        <authorList>
            <person name="Feng X."/>
        </authorList>
    </citation>
    <scope>NUCLEOTIDE SEQUENCE [LARGE SCALE GENOMIC DNA]</scope>
    <source>
        <strain evidence="7 8">JCM14086</strain>
    </source>
</reference>
<dbReference type="NCBIfam" id="TIGR00030">
    <property type="entry name" value="S21p"/>
    <property type="match status" value="1"/>
</dbReference>
<name>A0A7X1B310_9BACT</name>
<dbReference type="InterPro" id="IPR001911">
    <property type="entry name" value="Ribosomal_bS21"/>
</dbReference>
<dbReference type="Pfam" id="PF01165">
    <property type="entry name" value="Ribosomal_S21"/>
    <property type="match status" value="1"/>
</dbReference>
<dbReference type="PRINTS" id="PR00976">
    <property type="entry name" value="RIBOSOMALS21"/>
</dbReference>
<dbReference type="GO" id="GO:1990904">
    <property type="term" value="C:ribonucleoprotein complex"/>
    <property type="evidence" value="ECO:0007669"/>
    <property type="project" value="UniProtKB-KW"/>
</dbReference>
<evidence type="ECO:0000256" key="5">
    <source>
        <dbReference type="HAMAP-Rule" id="MF_00358"/>
    </source>
</evidence>
<protein>
    <recommendedName>
        <fullName evidence="4 5">Small ribosomal subunit protein bS21</fullName>
    </recommendedName>
</protein>
<evidence type="ECO:0000256" key="6">
    <source>
        <dbReference type="RuleBase" id="RU000667"/>
    </source>
</evidence>
<accession>A0A7X1B310</accession>
<dbReference type="InterPro" id="IPR018278">
    <property type="entry name" value="Ribosomal_bS21_CS"/>
</dbReference>
<dbReference type="Gene3D" id="1.20.5.1150">
    <property type="entry name" value="Ribosomal protein S8"/>
    <property type="match status" value="1"/>
</dbReference>
<dbReference type="Proteomes" id="UP000525652">
    <property type="component" value="Unassembled WGS sequence"/>
</dbReference>
<comment type="caution">
    <text evidence="7">The sequence shown here is derived from an EMBL/GenBank/DDBJ whole genome shotgun (WGS) entry which is preliminary data.</text>
</comment>
<evidence type="ECO:0000313" key="7">
    <source>
        <dbReference type="EMBL" id="MBC2603613.1"/>
    </source>
</evidence>
<evidence type="ECO:0000256" key="2">
    <source>
        <dbReference type="ARBA" id="ARBA00022980"/>
    </source>
</evidence>
<dbReference type="PROSITE" id="PS01181">
    <property type="entry name" value="RIBOSOMAL_S21"/>
    <property type="match status" value="1"/>
</dbReference>
<comment type="similarity">
    <text evidence="1 5 6">Belongs to the bacterial ribosomal protein bS21 family.</text>
</comment>
<evidence type="ECO:0000256" key="4">
    <source>
        <dbReference type="ARBA" id="ARBA00035135"/>
    </source>
</evidence>
<proteinExistence type="inferred from homology"/>
<dbReference type="InterPro" id="IPR038380">
    <property type="entry name" value="Ribosomal_bS21_sf"/>
</dbReference>
<dbReference type="GO" id="GO:0006412">
    <property type="term" value="P:translation"/>
    <property type="evidence" value="ECO:0007669"/>
    <property type="project" value="UniProtKB-UniRule"/>
</dbReference>
<keyword evidence="2 5" id="KW-0689">Ribosomal protein</keyword>
<dbReference type="EMBL" id="JACHVA010000127">
    <property type="protein sequence ID" value="MBC2603613.1"/>
    <property type="molecule type" value="Genomic_DNA"/>
</dbReference>
<evidence type="ECO:0000256" key="1">
    <source>
        <dbReference type="ARBA" id="ARBA00006640"/>
    </source>
</evidence>
<organism evidence="7 8">
    <name type="scientific">Puniceicoccus vermicola</name>
    <dbReference type="NCBI Taxonomy" id="388746"/>
    <lineage>
        <taxon>Bacteria</taxon>
        <taxon>Pseudomonadati</taxon>
        <taxon>Verrucomicrobiota</taxon>
        <taxon>Opitutia</taxon>
        <taxon>Puniceicoccales</taxon>
        <taxon>Puniceicoccaceae</taxon>
        <taxon>Puniceicoccus</taxon>
    </lineage>
</organism>
<keyword evidence="8" id="KW-1185">Reference proteome</keyword>
<dbReference type="RefSeq" id="WP_185694235.1">
    <property type="nucleotide sequence ID" value="NZ_JACHVA010000127.1"/>
</dbReference>
<dbReference type="AlphaFoldDB" id="A0A7X1B310"/>
<evidence type="ECO:0000313" key="8">
    <source>
        <dbReference type="Proteomes" id="UP000525652"/>
    </source>
</evidence>
<evidence type="ECO:0000256" key="3">
    <source>
        <dbReference type="ARBA" id="ARBA00023274"/>
    </source>
</evidence>
<keyword evidence="3 5" id="KW-0687">Ribonucleoprotein</keyword>
<dbReference type="HAMAP" id="MF_00358">
    <property type="entry name" value="Ribosomal_bS21"/>
    <property type="match status" value="1"/>
</dbReference>